<dbReference type="CDD" id="cd12173">
    <property type="entry name" value="PGDH_4"/>
    <property type="match status" value="1"/>
</dbReference>
<keyword evidence="6 9" id="KW-0520">NAD</keyword>
<dbReference type="Gene3D" id="3.40.50.720">
    <property type="entry name" value="NAD(P)-binding Rossmann-like Domain"/>
    <property type="match status" value="2"/>
</dbReference>
<evidence type="ECO:0000313" key="12">
    <source>
        <dbReference type="Proteomes" id="UP001242010"/>
    </source>
</evidence>
<dbReference type="PANTHER" id="PTHR42938:SF47">
    <property type="entry name" value="HYDROXYPYRUVATE REDUCTASE"/>
    <property type="match status" value="1"/>
</dbReference>
<dbReference type="InterPro" id="IPR045865">
    <property type="entry name" value="ACT-like_dom_sf"/>
</dbReference>
<comment type="catalytic activity">
    <reaction evidence="7">
        <text>(R)-2-hydroxyglutarate + NAD(+) = 2-oxoglutarate + NADH + H(+)</text>
        <dbReference type="Rhea" id="RHEA:49612"/>
        <dbReference type="ChEBI" id="CHEBI:15378"/>
        <dbReference type="ChEBI" id="CHEBI:15801"/>
        <dbReference type="ChEBI" id="CHEBI:16810"/>
        <dbReference type="ChEBI" id="CHEBI:57540"/>
        <dbReference type="ChEBI" id="CHEBI:57945"/>
        <dbReference type="EC" id="1.1.1.399"/>
    </reaction>
</comment>
<dbReference type="NCBIfam" id="TIGR01327">
    <property type="entry name" value="PGDH"/>
    <property type="match status" value="1"/>
</dbReference>
<dbReference type="InterPro" id="IPR029753">
    <property type="entry name" value="D-isomer_DH_CS"/>
</dbReference>
<dbReference type="PROSITE" id="PS51671">
    <property type="entry name" value="ACT"/>
    <property type="match status" value="1"/>
</dbReference>
<dbReference type="SUPFAM" id="SSF55021">
    <property type="entry name" value="ACT-like"/>
    <property type="match status" value="1"/>
</dbReference>
<dbReference type="EC" id="1.1.1.95" evidence="9"/>
<proteinExistence type="inferred from homology"/>
<reference evidence="12" key="1">
    <citation type="journal article" date="2023" name="Int. J. Syst. Evol. Microbiol.">
        <title>Mesoterricola silvestris gen. nov., sp. nov., Mesoterricola sediminis sp. nov., Geothrix oryzae sp. nov., Geothrix edaphica sp. nov., Geothrix rubra sp. nov., and Geothrix limicola sp. nov., six novel members of Acidobacteriota isolated from soils.</title>
        <authorList>
            <person name="Itoh H."/>
            <person name="Sugisawa Y."/>
            <person name="Mise K."/>
            <person name="Xu Z."/>
            <person name="Kuniyasu M."/>
            <person name="Ushijima N."/>
            <person name="Kawano K."/>
            <person name="Kobayashi E."/>
            <person name="Shiratori Y."/>
            <person name="Masuda Y."/>
            <person name="Senoo K."/>
        </authorList>
    </citation>
    <scope>NUCLEOTIDE SEQUENCE [LARGE SCALE GENOMIC DNA]</scope>
    <source>
        <strain evidence="12">Red222</strain>
    </source>
</reference>
<evidence type="ECO:0000256" key="8">
    <source>
        <dbReference type="ARBA" id="ARBA00048731"/>
    </source>
</evidence>
<comment type="similarity">
    <text evidence="3 9">Belongs to the D-isomer specific 2-hydroxyacid dehydrogenase family.</text>
</comment>
<evidence type="ECO:0000256" key="6">
    <source>
        <dbReference type="ARBA" id="ARBA00023027"/>
    </source>
</evidence>
<feature type="domain" description="ACT" evidence="10">
    <location>
        <begin position="474"/>
        <end position="549"/>
    </location>
</feature>
<dbReference type="PROSITE" id="PS00670">
    <property type="entry name" value="D_2_HYDROXYACID_DH_2"/>
    <property type="match status" value="1"/>
</dbReference>
<dbReference type="InterPro" id="IPR006140">
    <property type="entry name" value="D-isomer_DH_NAD-bd"/>
</dbReference>
<evidence type="ECO:0000256" key="7">
    <source>
        <dbReference type="ARBA" id="ARBA00048126"/>
    </source>
</evidence>
<keyword evidence="5 9" id="KW-0560">Oxidoreductase</keyword>
<dbReference type="Pfam" id="PF19304">
    <property type="entry name" value="PGDH_inter"/>
    <property type="match status" value="1"/>
</dbReference>
<evidence type="ECO:0000256" key="1">
    <source>
        <dbReference type="ARBA" id="ARBA00003800"/>
    </source>
</evidence>
<evidence type="ECO:0000313" key="11">
    <source>
        <dbReference type="EMBL" id="BDU70607.1"/>
    </source>
</evidence>
<dbReference type="InterPro" id="IPR002912">
    <property type="entry name" value="ACT_dom"/>
</dbReference>
<dbReference type="Pfam" id="PF00389">
    <property type="entry name" value="2-Hacid_dh"/>
    <property type="match status" value="1"/>
</dbReference>
<keyword evidence="9" id="KW-0718">Serine biosynthesis</keyword>
<dbReference type="InterPro" id="IPR006139">
    <property type="entry name" value="D-isomer_2_OHA_DH_cat_dom"/>
</dbReference>
<evidence type="ECO:0000256" key="9">
    <source>
        <dbReference type="RuleBase" id="RU363003"/>
    </source>
</evidence>
<gene>
    <name evidence="11" type="primary">serA</name>
    <name evidence="11" type="ORF">GETHOR_27080</name>
</gene>
<dbReference type="InterPro" id="IPR029009">
    <property type="entry name" value="ASB_dom_sf"/>
</dbReference>
<dbReference type="CDD" id="cd04902">
    <property type="entry name" value="ACT_3PGDH-xct"/>
    <property type="match status" value="1"/>
</dbReference>
<dbReference type="Gene3D" id="3.30.70.260">
    <property type="match status" value="1"/>
</dbReference>
<dbReference type="PANTHER" id="PTHR42938">
    <property type="entry name" value="FORMATE DEHYDROGENASE 1"/>
    <property type="match status" value="1"/>
</dbReference>
<evidence type="ECO:0000256" key="3">
    <source>
        <dbReference type="ARBA" id="ARBA00005854"/>
    </source>
</evidence>
<dbReference type="PROSITE" id="PS00671">
    <property type="entry name" value="D_2_HYDROXYACID_DH_3"/>
    <property type="match status" value="1"/>
</dbReference>
<dbReference type="InterPro" id="IPR029752">
    <property type="entry name" value="D-isomer_DH_CS1"/>
</dbReference>
<dbReference type="SUPFAM" id="SSF143548">
    <property type="entry name" value="Serine metabolism enzymes domain"/>
    <property type="match status" value="1"/>
</dbReference>
<keyword evidence="9" id="KW-0028">Amino-acid biosynthesis</keyword>
<comment type="pathway">
    <text evidence="2 9">Amino-acid biosynthesis; L-serine biosynthesis; L-serine from 3-phospho-D-glycerate: step 1/3.</text>
</comment>
<dbReference type="SUPFAM" id="SSF51735">
    <property type="entry name" value="NAD(P)-binding Rossmann-fold domains"/>
    <property type="match status" value="1"/>
</dbReference>
<comment type="catalytic activity">
    <reaction evidence="8 9">
        <text>(2R)-3-phosphoglycerate + NAD(+) = 3-phosphooxypyruvate + NADH + H(+)</text>
        <dbReference type="Rhea" id="RHEA:12641"/>
        <dbReference type="ChEBI" id="CHEBI:15378"/>
        <dbReference type="ChEBI" id="CHEBI:18110"/>
        <dbReference type="ChEBI" id="CHEBI:57540"/>
        <dbReference type="ChEBI" id="CHEBI:57945"/>
        <dbReference type="ChEBI" id="CHEBI:58272"/>
        <dbReference type="EC" id="1.1.1.95"/>
    </reaction>
</comment>
<evidence type="ECO:0000259" key="10">
    <source>
        <dbReference type="PROSITE" id="PS51671"/>
    </source>
</evidence>
<evidence type="ECO:0000256" key="5">
    <source>
        <dbReference type="ARBA" id="ARBA00023002"/>
    </source>
</evidence>
<dbReference type="Proteomes" id="UP001242010">
    <property type="component" value="Chromosome"/>
</dbReference>
<dbReference type="InterPro" id="IPR006236">
    <property type="entry name" value="PGDH"/>
</dbReference>
<dbReference type="Pfam" id="PF01842">
    <property type="entry name" value="ACT"/>
    <property type="match status" value="1"/>
</dbReference>
<dbReference type="SUPFAM" id="SSF52283">
    <property type="entry name" value="Formate/glycerate dehydrogenase catalytic domain-like"/>
    <property type="match status" value="1"/>
</dbReference>
<comment type="function">
    <text evidence="1">Catalyzes the reversible oxidation of 3-phospho-D-glycerate to 3-phosphonooxypyruvate, the first step of the phosphorylated L-serine biosynthesis pathway. Also catalyzes the reversible oxidation of 2-hydroxyglutarate to 2-oxoglutarate.</text>
</comment>
<keyword evidence="12" id="KW-1185">Reference proteome</keyword>
<dbReference type="PROSITE" id="PS00065">
    <property type="entry name" value="D_2_HYDROXYACID_DH_1"/>
    <property type="match status" value="1"/>
</dbReference>
<evidence type="ECO:0000256" key="2">
    <source>
        <dbReference type="ARBA" id="ARBA00005216"/>
    </source>
</evidence>
<dbReference type="EMBL" id="AP027079">
    <property type="protein sequence ID" value="BDU70607.1"/>
    <property type="molecule type" value="Genomic_DNA"/>
</dbReference>
<protein>
    <recommendedName>
        <fullName evidence="4 9">D-3-phosphoglycerate dehydrogenase</fullName>
        <ecNumber evidence="9">1.1.1.95</ecNumber>
    </recommendedName>
</protein>
<accession>A0ABM8DU74</accession>
<evidence type="ECO:0000256" key="4">
    <source>
        <dbReference type="ARBA" id="ARBA00021582"/>
    </source>
</evidence>
<name>A0ABM8DU74_9BACT</name>
<dbReference type="InterPro" id="IPR036291">
    <property type="entry name" value="NAD(P)-bd_dom_sf"/>
</dbReference>
<sequence length="549" mass="58450">MVRDSLYADLDPNPTGDAMKIIVTDEVTGEGLALLREDPRISLDVRLGLSIEALHACIGEYDAIITRSGTTVDRALLDAATNLKIVARAGVGIDNVDVDYASSKGVIVVNAPFGNTNSAAEHTLALLLSACRHVPAANASLKGGEWKRAKFTGVELKGKVAGVIGLGKVGGRVATRLKAFECEVLGCDPYISAKRAHDLGVRLVDLADLCRSCDILTVHTPLNEETRGMIGPDQLALMKEGIILLNVARGGILDEPALLAALQSGQVSLAAVDVWSEEPPKSEVLKALIAQERLVVTPHLGANTQEAQVNVAIDVSKEILAYLDRAPLENAVNLPRFDPAVMDQMRPYFKLMAVLGEFGLQLMKGNLDRVTFGFSGAIAHLDCSPLTVSGLAALLGRVADQPVNMVNAGLVAERMGLVVEERKSTLGGAFSNLVTLTLEGPGGARTVSGTLFEGTPRIVGLRDYAMDFMPEEHMLLLSYADRPGMIGKIGTVLGQHDINIAFMNLGRRERKGEAMVVLSVDSPVPAPVLEELRKATEATFIQALHLPSA</sequence>
<dbReference type="InterPro" id="IPR045626">
    <property type="entry name" value="PGDH_ASB_dom"/>
</dbReference>
<dbReference type="Gene3D" id="3.30.1330.90">
    <property type="entry name" value="D-3-phosphoglycerate dehydrogenase, domain 3"/>
    <property type="match status" value="1"/>
</dbReference>
<organism evidence="11 12">
    <name type="scientific">Geothrix oryzae</name>
    <dbReference type="NCBI Taxonomy" id="2927975"/>
    <lineage>
        <taxon>Bacteria</taxon>
        <taxon>Pseudomonadati</taxon>
        <taxon>Acidobacteriota</taxon>
        <taxon>Holophagae</taxon>
        <taxon>Holophagales</taxon>
        <taxon>Holophagaceae</taxon>
        <taxon>Geothrix</taxon>
    </lineage>
</organism>
<dbReference type="Pfam" id="PF02826">
    <property type="entry name" value="2-Hacid_dh_C"/>
    <property type="match status" value="1"/>
</dbReference>